<keyword evidence="1" id="KW-0175">Coiled coil</keyword>
<dbReference type="OMA" id="HEMAKNI"/>
<dbReference type="Proteomes" id="UP000015102">
    <property type="component" value="Unassembled WGS sequence"/>
</dbReference>
<feature type="compositionally biased region" description="Polar residues" evidence="2">
    <location>
        <begin position="128"/>
        <end position="144"/>
    </location>
</feature>
<sequence>MVKKSESNSSAHEMAKNIAEKLSNLKTKAKSRQSLNKSINDLHQTADVPDISLITSTPPPIRRESAGTPGSQKMELLKQQMEVNRQKLAERKNSKKEIEEMVSQLRANFSSAQQSLEHSSELGRSMGDLSSLSYTPGKSKVKSTTDLSFTPLNLDKERIKFLENRIRHLEKQQEKVVSSPDEIVALQKRIQELEESLSEKEDLENDNQVQTLQARIKELEETLSNQEDNQIKDLKFQLEERLKEIEHLKTGDNIEIEDLRYQLDEKIHQIESLKHQSGSQEEIDSLRALLDQKEHDIQELKKLKEKIQVQAVTTIFDDEMEQQLRDEMEDLKQKLEKSADENESLVKENKELKEVNDMLETLRCDLKVKNSELEEKIVQMEESQRFEIVTKEEVETTQIGDEFMSKIRELESKIQLLEQENEELKGSQNLSQISDENAVDAIKEMESTLDQQRQKIQSLEDQLAEKVIECNVLNANFSVLEEKLKSTATPKTLFPSADEASDAEIVKLKTQLDEVNKSMIKMKVKSKQQQKQIDNFKKMSSANDEIIKLNEEIEKLQGKIKELESSQIESIDIDEVEINALKEKVSQLTAENAELHHKLSDKASSSEKAEGEEKCLETCERVSFLEEQLQKTIDEKDGISSN</sequence>
<evidence type="ECO:0000256" key="2">
    <source>
        <dbReference type="SAM" id="MobiDB-lite"/>
    </source>
</evidence>
<proteinExistence type="predicted"/>
<feature type="coiled-coil region" evidence="1">
    <location>
        <begin position="539"/>
        <end position="598"/>
    </location>
</feature>
<dbReference type="HOGENOM" id="CLU_426610_0_0_1"/>
<keyword evidence="4" id="KW-1185">Reference proteome</keyword>
<protein>
    <submittedName>
        <fullName evidence="3">Uncharacterized protein</fullName>
    </submittedName>
</protein>
<name>T1GRY6_MEGSC</name>
<reference evidence="3" key="2">
    <citation type="submission" date="2015-06" db="UniProtKB">
        <authorList>
            <consortium name="EnsemblMetazoa"/>
        </authorList>
    </citation>
    <scope>IDENTIFICATION</scope>
</reference>
<feature type="region of interest" description="Disordered" evidence="2">
    <location>
        <begin position="109"/>
        <end position="144"/>
    </location>
</feature>
<feature type="coiled-coil region" evidence="1">
    <location>
        <begin position="256"/>
        <end position="372"/>
    </location>
</feature>
<organism evidence="3 4">
    <name type="scientific">Megaselia scalaris</name>
    <name type="common">Humpbacked fly</name>
    <name type="synonym">Phora scalaris</name>
    <dbReference type="NCBI Taxonomy" id="36166"/>
    <lineage>
        <taxon>Eukaryota</taxon>
        <taxon>Metazoa</taxon>
        <taxon>Ecdysozoa</taxon>
        <taxon>Arthropoda</taxon>
        <taxon>Hexapoda</taxon>
        <taxon>Insecta</taxon>
        <taxon>Pterygota</taxon>
        <taxon>Neoptera</taxon>
        <taxon>Endopterygota</taxon>
        <taxon>Diptera</taxon>
        <taxon>Brachycera</taxon>
        <taxon>Muscomorpha</taxon>
        <taxon>Platypezoidea</taxon>
        <taxon>Phoridae</taxon>
        <taxon>Megaseliini</taxon>
        <taxon>Megaselia</taxon>
    </lineage>
</organism>
<dbReference type="EnsemblMetazoa" id="MESCA006433-RA">
    <property type="protein sequence ID" value="MESCA006433-PA"/>
    <property type="gene ID" value="MESCA006433"/>
</dbReference>
<dbReference type="EMBL" id="CAQQ02036706">
    <property type="status" value="NOT_ANNOTATED_CDS"/>
    <property type="molecule type" value="Genomic_DNA"/>
</dbReference>
<reference evidence="4" key="1">
    <citation type="submission" date="2013-02" db="EMBL/GenBank/DDBJ databases">
        <authorList>
            <person name="Hughes D."/>
        </authorList>
    </citation>
    <scope>NUCLEOTIDE SEQUENCE</scope>
    <source>
        <strain>Durham</strain>
        <strain evidence="4">NC isolate 2 -- Noor lab</strain>
    </source>
</reference>
<evidence type="ECO:0000313" key="3">
    <source>
        <dbReference type="EnsemblMetazoa" id="MESCA006433-PA"/>
    </source>
</evidence>
<evidence type="ECO:0000313" key="4">
    <source>
        <dbReference type="Proteomes" id="UP000015102"/>
    </source>
</evidence>
<dbReference type="AlphaFoldDB" id="T1GRY6"/>
<accession>T1GRY6</accession>
<feature type="coiled-coil region" evidence="1">
    <location>
        <begin position="400"/>
        <end position="476"/>
    </location>
</feature>
<dbReference type="STRING" id="36166.T1GRY6"/>
<feature type="region of interest" description="Disordered" evidence="2">
    <location>
        <begin position="1"/>
        <end position="34"/>
    </location>
</feature>
<evidence type="ECO:0000256" key="1">
    <source>
        <dbReference type="SAM" id="Coils"/>
    </source>
</evidence>
<feature type="coiled-coil region" evidence="1">
    <location>
        <begin position="152"/>
        <end position="229"/>
    </location>
</feature>
<feature type="region of interest" description="Disordered" evidence="2">
    <location>
        <begin position="50"/>
        <end position="71"/>
    </location>
</feature>